<evidence type="ECO:0000256" key="1">
    <source>
        <dbReference type="ARBA" id="ARBA00022729"/>
    </source>
</evidence>
<evidence type="ECO:0000313" key="6">
    <source>
        <dbReference type="Proteomes" id="UP000029736"/>
    </source>
</evidence>
<evidence type="ECO:0000256" key="2">
    <source>
        <dbReference type="SAM" id="MobiDB-lite"/>
    </source>
</evidence>
<accession>A0A098SA03</accession>
<comment type="caution">
    <text evidence="5">The sequence shown here is derived from an EMBL/GenBank/DDBJ whole genome shotgun (WGS) entry which is preliminary data.</text>
</comment>
<dbReference type="Proteomes" id="UP000029736">
    <property type="component" value="Unassembled WGS sequence"/>
</dbReference>
<protein>
    <recommendedName>
        <fullName evidence="4">SbsA Ig-like domain-containing protein</fullName>
    </recommendedName>
</protein>
<feature type="region of interest" description="Disordered" evidence="2">
    <location>
        <begin position="544"/>
        <end position="592"/>
    </location>
</feature>
<feature type="signal peptide" evidence="3">
    <location>
        <begin position="1"/>
        <end position="26"/>
    </location>
</feature>
<dbReference type="InterPro" id="IPR032812">
    <property type="entry name" value="SbsA_Ig"/>
</dbReference>
<dbReference type="STRING" id="1524460.IX84_03940"/>
<feature type="domain" description="SbsA Ig-like" evidence="4">
    <location>
        <begin position="35"/>
        <end position="137"/>
    </location>
</feature>
<dbReference type="RefSeq" id="WP_044216698.1">
    <property type="nucleotide sequence ID" value="NZ_JBKAGJ010000031.1"/>
</dbReference>
<evidence type="ECO:0000313" key="5">
    <source>
        <dbReference type="EMBL" id="KGE88955.1"/>
    </source>
</evidence>
<organism evidence="5 6">
    <name type="scientific">Phaeodactylibacter xiamenensis</name>
    <dbReference type="NCBI Taxonomy" id="1524460"/>
    <lineage>
        <taxon>Bacteria</taxon>
        <taxon>Pseudomonadati</taxon>
        <taxon>Bacteroidota</taxon>
        <taxon>Saprospiria</taxon>
        <taxon>Saprospirales</taxon>
        <taxon>Haliscomenobacteraceae</taxon>
        <taxon>Phaeodactylibacter</taxon>
    </lineage>
</organism>
<feature type="chain" id="PRO_5001940031" description="SbsA Ig-like domain-containing protein" evidence="3">
    <location>
        <begin position="27"/>
        <end position="592"/>
    </location>
</feature>
<gene>
    <name evidence="5" type="ORF">IX84_03940</name>
</gene>
<feature type="region of interest" description="Disordered" evidence="2">
    <location>
        <begin position="28"/>
        <end position="47"/>
    </location>
</feature>
<proteinExistence type="predicted"/>
<feature type="compositionally biased region" description="Low complexity" evidence="2">
    <location>
        <begin position="544"/>
        <end position="574"/>
    </location>
</feature>
<dbReference type="AlphaFoldDB" id="A0A098SA03"/>
<dbReference type="EMBL" id="JPOS01000012">
    <property type="protein sequence ID" value="KGE88955.1"/>
    <property type="molecule type" value="Genomic_DNA"/>
</dbReference>
<evidence type="ECO:0000259" key="4">
    <source>
        <dbReference type="Pfam" id="PF13205"/>
    </source>
</evidence>
<keyword evidence="1 3" id="KW-0732">Signal</keyword>
<feature type="compositionally biased region" description="Basic and acidic residues" evidence="2">
    <location>
        <begin position="31"/>
        <end position="47"/>
    </location>
</feature>
<reference evidence="5 6" key="1">
    <citation type="journal article" date="2014" name="Int. J. Syst. Evol. Microbiol.">
        <title>Phaeodactylibacter xiamenensis gen. nov., sp. nov., a member of the family Saprospiraceae isolated from the marine alga Phaeodactylum tricornutum.</title>
        <authorList>
            <person name="Chen Z.Jr."/>
            <person name="Lei X."/>
            <person name="Lai Q."/>
            <person name="Li Y."/>
            <person name="Zhang B."/>
            <person name="Zhang J."/>
            <person name="Zhang H."/>
            <person name="Yang L."/>
            <person name="Zheng W."/>
            <person name="Tian Y."/>
            <person name="Yu Z."/>
            <person name="Xu H.Jr."/>
            <person name="Zheng T."/>
        </authorList>
    </citation>
    <scope>NUCLEOTIDE SEQUENCE [LARGE SCALE GENOMIC DNA]</scope>
    <source>
        <strain evidence="5 6">KD52</strain>
    </source>
</reference>
<evidence type="ECO:0000256" key="3">
    <source>
        <dbReference type="SAM" id="SignalP"/>
    </source>
</evidence>
<dbReference type="Pfam" id="PF13205">
    <property type="entry name" value="Big_5"/>
    <property type="match status" value="1"/>
</dbReference>
<sequence>MQIKTTLFRFLLLSLTGFLLWQCANPGRPEGGPRDETPPKLVPEKSSRNYQTNYKKSPIELTFNEWVEIRDAFNQVIISPPLQYKYELSIKGKTIIFEFDEQEELRENATYTINFGEAIQDITERNPAQDVRYVFSTGDYIDSLSVRGIIVDARTTEPIEGALFLLYDNTADSVVRTERPFYFGRTGADGQFIIRNVKADTFKGFALLDNNLNYLFDQAQEAIGFPDSLLVVSDSLQPSLSIRMFTEALPLRLTTGDDSQYGRVRIAFNQPRPDDVYITHENISQRKILYETQPDTTKIWYETTTDQPWQIYIQQDTLFYDTIDVRVRDRAAFLENATLTFEGRGGSSKQHPREPLALSFNHPILAYDTNLIQLYEDTSKTLVRPSLSLDTNGQRTLVLDYKWKSGKPYSLELMPGAVTDIYSLKSDTILQDINVDLLKNYGNLFLTVDSLSADSAYIIELMDGENVIHTYKVSGQTSFGQELRYLRPATFTVRLTEDWNGNGRWDSGLYDTYRQPELMYTRDLEQLRANWDLEAVVTLDQMQQQARQKRQPPLARPEVTAIDSTATDSTAVDTLRNLDNLPPSVRDRIEKN</sequence>
<dbReference type="OrthoDB" id="9809989at2"/>
<keyword evidence="6" id="KW-1185">Reference proteome</keyword>
<name>A0A098SA03_9BACT</name>